<dbReference type="RefSeq" id="WP_085631082.1">
    <property type="nucleotide sequence ID" value="NZ_JAFBWU010000007.1"/>
</dbReference>
<evidence type="ECO:0000313" key="5">
    <source>
        <dbReference type="Proteomes" id="UP000809440"/>
    </source>
</evidence>
<dbReference type="GeneID" id="62641964"/>
<dbReference type="InterPro" id="IPR045632">
    <property type="entry name" value="DUF6314"/>
</dbReference>
<dbReference type="OrthoDB" id="7351979at2"/>
<name>A0A9Q2PC42_9RHOB</name>
<accession>A0A9Q2PC42</accession>
<dbReference type="Proteomes" id="UP000809440">
    <property type="component" value="Unassembled WGS sequence"/>
</dbReference>
<protein>
    <submittedName>
        <fullName evidence="2">Trigger factor</fullName>
    </submittedName>
</protein>
<evidence type="ECO:0000313" key="3">
    <source>
        <dbReference type="EMBL" id="MBM2417745.1"/>
    </source>
</evidence>
<dbReference type="AlphaFoldDB" id="A0A9Q2PC42"/>
<evidence type="ECO:0000259" key="1">
    <source>
        <dbReference type="Pfam" id="PF19834"/>
    </source>
</evidence>
<comment type="caution">
    <text evidence="2">The sequence shown here is derived from an EMBL/GenBank/DDBJ whole genome shotgun (WGS) entry which is preliminary data.</text>
</comment>
<sequence length="142" mass="16325">MKTQTAPRLGDFEGDWALSRRIVDHLAGSIGHFEGTAVFTPDRCGLAYHETGRLSLPGHPPMTAERRYHWREEDGQLIIEFDDGRFFHSFGNTTQSATHWCDPDTYRVCYDFNAWPVWQSTWDVSGPRKAYEMINSFRPLAG</sequence>
<dbReference type="EMBL" id="JAFBXE010000007">
    <property type="protein sequence ID" value="MBM2413077.1"/>
    <property type="molecule type" value="Genomic_DNA"/>
</dbReference>
<dbReference type="EMBL" id="JAFBXF010000007">
    <property type="protein sequence ID" value="MBM2417745.1"/>
    <property type="molecule type" value="Genomic_DNA"/>
</dbReference>
<proteinExistence type="predicted"/>
<evidence type="ECO:0000313" key="2">
    <source>
        <dbReference type="EMBL" id="MBM2413077.1"/>
    </source>
</evidence>
<keyword evidence="5" id="KW-1185">Reference proteome</keyword>
<feature type="domain" description="DUF6314" evidence="1">
    <location>
        <begin position="12"/>
        <end position="138"/>
    </location>
</feature>
<reference evidence="2 5" key="1">
    <citation type="submission" date="2021-01" db="EMBL/GenBank/DDBJ databases">
        <title>Diatom-associated Roseobacters Show Island Model of Population Structure.</title>
        <authorList>
            <person name="Qu L."/>
            <person name="Feng X."/>
            <person name="Chen Y."/>
            <person name="Li L."/>
            <person name="Wang X."/>
            <person name="Hu Z."/>
            <person name="Wang H."/>
            <person name="Luo H."/>
        </authorList>
    </citation>
    <scope>NUCLEOTIDE SEQUENCE</scope>
    <source>
        <strain evidence="3 5">CC28-63</strain>
        <strain evidence="2">CC28-69</strain>
    </source>
</reference>
<evidence type="ECO:0000313" key="4">
    <source>
        <dbReference type="Proteomes" id="UP000755667"/>
    </source>
</evidence>
<dbReference type="Proteomes" id="UP000755667">
    <property type="component" value="Unassembled WGS sequence"/>
</dbReference>
<dbReference type="Pfam" id="PF19834">
    <property type="entry name" value="DUF6314"/>
    <property type="match status" value="1"/>
</dbReference>
<organism evidence="2 4">
    <name type="scientific">Marivita cryptomonadis</name>
    <dbReference type="NCBI Taxonomy" id="505252"/>
    <lineage>
        <taxon>Bacteria</taxon>
        <taxon>Pseudomonadati</taxon>
        <taxon>Pseudomonadota</taxon>
        <taxon>Alphaproteobacteria</taxon>
        <taxon>Rhodobacterales</taxon>
        <taxon>Roseobacteraceae</taxon>
        <taxon>Marivita</taxon>
    </lineage>
</organism>
<gene>
    <name evidence="2" type="ORF">JQX41_12235</name>
    <name evidence="3" type="ORF">JQX48_12240</name>
</gene>